<evidence type="ECO:0000256" key="4">
    <source>
        <dbReference type="ARBA" id="ARBA00023034"/>
    </source>
</evidence>
<evidence type="ECO:0000256" key="1">
    <source>
        <dbReference type="ARBA" id="ARBA00004555"/>
    </source>
</evidence>
<feature type="region of interest" description="Disordered" evidence="7">
    <location>
        <begin position="747"/>
        <end position="809"/>
    </location>
</feature>
<dbReference type="GO" id="GO:0006888">
    <property type="term" value="P:endoplasmic reticulum to Golgi vesicle-mediated transport"/>
    <property type="evidence" value="ECO:0007669"/>
    <property type="project" value="TreeGrafter"/>
</dbReference>
<name>A0A8B8DG29_CRAVI</name>
<evidence type="ECO:0000256" key="3">
    <source>
        <dbReference type="ARBA" id="ARBA00022737"/>
    </source>
</evidence>
<dbReference type="InterPro" id="IPR003591">
    <property type="entry name" value="Leu-rich_rpt_typical-subtyp"/>
</dbReference>
<dbReference type="KEGG" id="cvn:111125942"/>
<feature type="coiled-coil region" evidence="6">
    <location>
        <begin position="2184"/>
        <end position="2358"/>
    </location>
</feature>
<dbReference type="RefSeq" id="XP_022325911.1">
    <property type="nucleotide sequence ID" value="XM_022470203.1"/>
</dbReference>
<keyword evidence="8" id="KW-1185">Reference proteome</keyword>
<keyword evidence="4" id="KW-0333">Golgi apparatus</keyword>
<feature type="coiled-coil region" evidence="6">
    <location>
        <begin position="2512"/>
        <end position="2550"/>
    </location>
</feature>
<dbReference type="GO" id="GO:0031267">
    <property type="term" value="F:small GTPase binding"/>
    <property type="evidence" value="ECO:0007669"/>
    <property type="project" value="TreeGrafter"/>
</dbReference>
<dbReference type="SUPFAM" id="SSF52058">
    <property type="entry name" value="L domain-like"/>
    <property type="match status" value="1"/>
</dbReference>
<evidence type="ECO:0000256" key="2">
    <source>
        <dbReference type="ARBA" id="ARBA00022614"/>
    </source>
</evidence>
<keyword evidence="5 6" id="KW-0175">Coiled coil</keyword>
<dbReference type="GO" id="GO:0007030">
    <property type="term" value="P:Golgi organization"/>
    <property type="evidence" value="ECO:0007669"/>
    <property type="project" value="TreeGrafter"/>
</dbReference>
<feature type="compositionally biased region" description="Basic and acidic residues" evidence="7">
    <location>
        <begin position="2608"/>
        <end position="2624"/>
    </location>
</feature>
<feature type="compositionally biased region" description="Basic and acidic residues" evidence="7">
    <location>
        <begin position="2076"/>
        <end position="2093"/>
    </location>
</feature>
<dbReference type="PROSITE" id="PS51450">
    <property type="entry name" value="LRR"/>
    <property type="match status" value="3"/>
</dbReference>
<feature type="compositionally biased region" description="Polar residues" evidence="7">
    <location>
        <begin position="410"/>
        <end position="424"/>
    </location>
</feature>
<feature type="region of interest" description="Disordered" evidence="7">
    <location>
        <begin position="404"/>
        <end position="426"/>
    </location>
</feature>
<organism evidence="8 9">
    <name type="scientific">Crassostrea virginica</name>
    <name type="common">Eastern oyster</name>
    <dbReference type="NCBI Taxonomy" id="6565"/>
    <lineage>
        <taxon>Eukaryota</taxon>
        <taxon>Metazoa</taxon>
        <taxon>Spiralia</taxon>
        <taxon>Lophotrochozoa</taxon>
        <taxon>Mollusca</taxon>
        <taxon>Bivalvia</taxon>
        <taxon>Autobranchia</taxon>
        <taxon>Pteriomorphia</taxon>
        <taxon>Ostreida</taxon>
        <taxon>Ostreoidea</taxon>
        <taxon>Ostreidae</taxon>
        <taxon>Crassostrea</taxon>
    </lineage>
</organism>
<dbReference type="InterPro" id="IPR001611">
    <property type="entry name" value="Leu-rich_rpt"/>
</dbReference>
<dbReference type="PANTHER" id="PTHR18921">
    <property type="entry name" value="MYOSIN HEAVY CHAIN - RELATED"/>
    <property type="match status" value="1"/>
</dbReference>
<feature type="region of interest" description="Disordered" evidence="7">
    <location>
        <begin position="2071"/>
        <end position="2093"/>
    </location>
</feature>
<feature type="compositionally biased region" description="Basic and acidic residues" evidence="7">
    <location>
        <begin position="747"/>
        <end position="783"/>
    </location>
</feature>
<feature type="region of interest" description="Disordered" evidence="7">
    <location>
        <begin position="2567"/>
        <end position="2624"/>
    </location>
</feature>
<evidence type="ECO:0000313" key="8">
    <source>
        <dbReference type="Proteomes" id="UP000694844"/>
    </source>
</evidence>
<feature type="compositionally biased region" description="Polar residues" evidence="7">
    <location>
        <begin position="1355"/>
        <end position="1392"/>
    </location>
</feature>
<dbReference type="Proteomes" id="UP000694844">
    <property type="component" value="Chromosome 3"/>
</dbReference>
<dbReference type="PANTHER" id="PTHR18921:SF2">
    <property type="entry name" value="THYROID RECEPTOR-INTERACTING PROTEIN 11"/>
    <property type="match status" value="1"/>
</dbReference>
<feature type="coiled-coil region" evidence="6">
    <location>
        <begin position="1679"/>
        <end position="1945"/>
    </location>
</feature>
<dbReference type="SMART" id="SM00365">
    <property type="entry name" value="LRR_SD22"/>
    <property type="match status" value="3"/>
</dbReference>
<comment type="subcellular location">
    <subcellularLocation>
        <location evidence="1">Golgi apparatus</location>
    </subcellularLocation>
</comment>
<feature type="region of interest" description="Disordered" evidence="7">
    <location>
        <begin position="281"/>
        <end position="302"/>
    </location>
</feature>
<feature type="coiled-coil region" evidence="6">
    <location>
        <begin position="570"/>
        <end position="618"/>
    </location>
</feature>
<feature type="region of interest" description="Disordered" evidence="7">
    <location>
        <begin position="1224"/>
        <end position="1419"/>
    </location>
</feature>
<feature type="region of interest" description="Disordered" evidence="7">
    <location>
        <begin position="1160"/>
        <end position="1191"/>
    </location>
</feature>
<keyword evidence="2" id="KW-0433">Leucine-rich repeat</keyword>
<dbReference type="RefSeq" id="XP_022325912.1">
    <property type="nucleotide sequence ID" value="XM_022470204.1"/>
</dbReference>
<feature type="region of interest" description="Disordered" evidence="7">
    <location>
        <begin position="2425"/>
        <end position="2461"/>
    </location>
</feature>
<evidence type="ECO:0000256" key="7">
    <source>
        <dbReference type="SAM" id="MobiDB-lite"/>
    </source>
</evidence>
<feature type="compositionally biased region" description="Polar residues" evidence="7">
    <location>
        <begin position="1174"/>
        <end position="1190"/>
    </location>
</feature>
<feature type="region of interest" description="Disordered" evidence="7">
    <location>
        <begin position="892"/>
        <end position="914"/>
    </location>
</feature>
<protein>
    <submittedName>
        <fullName evidence="9 10">Centriolin-like isoform X1</fullName>
    </submittedName>
</protein>
<keyword evidence="3" id="KW-0677">Repeat</keyword>
<evidence type="ECO:0000256" key="5">
    <source>
        <dbReference type="ARBA" id="ARBA00023054"/>
    </source>
</evidence>
<sequence>MRRGIPRGGHSNLPVPKASRGSPGNSKSLGRGGNFAHSAEDIPQRVQNSYGTPSPHRRAVSPGDQRRGLNVSGDQGGQAGVRYITEDLIKKIAKEEALEMITSLNLTLAKEGGKKIKYIENLDKLKKLQQLNLSNNMIEKMERLDKCLKLRELNLSYNLLTKIEGLENLMYLQVLNLTGNKIQHIPVWLAKRLRALRTLHLGKNNLQSLSELAKLKPLPDLTHLTVAENPVAQLPHYRQYLVFHLRTLEVLDSQPVTERDRHLARDRFEQDELERLERQVEEDDSRLRKLEEEKNLSAQESSLLKAQQDEFMRKQRMSMDRLKDMERELTTKDDLLKKKTAELNKACEKHYQLEQELAFYKIDSKFDSLGKSPSHYNTDGDDSGGLGESPYIGRARYKANQYAREGDLSGSPQQHASVHSQPSPQRVEVMEKLNAQLESELAQKQDRVQKTLPMAIEDANSRVKETEDRLKRLQDDLMGTERKLLQATKDLKRMGDIPDKDDIKVQIRQRMAKKMQMVNELRDSATQIEEEIDKTKNSMHQNKMEVARLKGQLERLDPKDPKYRKLYAEMVDKEQQISESNQMYGQLNQQLEVMLDTIARETEDIKKLETQLNDDRIESNDSIRNELDEIVGGLQGYLSHVKTKGQKAQRDYEVLLSEKMNLEDQCRKLEQELSVLDSEAGKVPTLEQRLMELEDSLAQHQDMNRTLEDQIHRNRSKDAEYQDKMESTAHEMQEMRKALKEAERKINNDRQQYERQVQTERERSEKALKEARDKSQLEDEIRRLQGQLNNTASQLSDRERRLNDSIPQPELKKRLRDLTQTIKAGKSPISPQSDRDVLGKSFKELQQFILDNANKSLREVEHMKKSSNQPLESGHADAEIQTLKENLKKAEGRLQKRAEKEHSKDERLDAERRANKELQNEIQKLKEAYKDLENKSAQGRPIMKIVYRPESSTDSLNSEEKALYDELQRELLELRRNMRNKENENAKQLANAENEAALLEQMVREQEDELAKTREENELEKEKYEARMQVIAQDLEQAQVTADQLKHMLDERDAMIHGELQSKQMNNQMITDLNSKAGAQEEELTKLYDILEAQRQEIENLNHLLDTMAAGGSAAAAGPAFDDDLWKLRQEVNRLKETLAMQSAYVQSMPKPLGTVGTQASSGVGPAQGMHYQGQASGPTPYQPVLTQQHGAPVGFMPGAPVGSVPDARGTMGPVYPGAGGGTAYGGHHSGVGADRGGARTPPGGRSRSSEGRLTQGARHSANRGGGGDSDRGSVRSHRSGRPGSSRTGRERTRSSRAKTAFEPVQKPQAYKPVQSVGAYPPGLVSAVQGPQPQPSQNIPGYQPATGSFHGSLFPQGSQPQGYGRTQTPGYSGTQTPGYGATQTPGYGATQTPGYGPAPGIGAGSTQTPGTHATQTPFPVGQTNYMPVAANPIQATGSGRTYLPAYSTSPERPAGRIYYPPGGAPPPPPPPSSGSTQYGPPSPGPRVSFLPLAPVAAGTPVKSRAPNGSMTVPPSPIVAGSISMDGGQPRGILKNAETGGDDTYLFCNVPEHHDLEDYVAELQEKLRKLKAKLARDEELQRQAEEEDENRLIRRLRGELEERRDELEGLDLAIERQKRCLKDLKKEEKFLENERIAARDELQFMRHHNAKETKKRRMRANVFDESLTEEDDVGMAGSRRKFLRNEIDALERTLAKRRSQLQDADKLLRVCNSDLQEAKEEARQTVEKFDQASEGLQITVKETGELEKRANQAGVELIKASDTLRAIREEVKDMERKRAKQERLLRDINQVTAKKDAEYKDLDSRIRSATQNLHKLHGELSAAAAREKETVSALNDAEEVLTKRRSDIARMRDQIDQQKQELEKLDQKMGKKRTEFQLLQESLEKKSTELSSVLREAEAECAARQREARDYKDKISELEIQRNELLQTLKMKRGELHKRKEEVETEDEVLHKLINSVNKNKSELQHIFEMQKIEKHELDSLKSQHAQKLSELEKTQRELLEERSQLDQLCAETSRKSGEVDRLRQALDRDRQEVERLTLEKQSLEDRLNAMSREKDMMEDTTKNLDNKVNQMRRTHRSVEEKLESSTKRMESVDTELRHREKELEEANHQRTQLQKEVHALRANAKDCKSELKILKDHIRDSEDQQKSLDQDLKDIYMKRDEAKLEYERLNEGIRQSRIAHDDYMRQEKTKQSELQELLKNVNDKSIEYQEAKMALNKVRKEVEREENKLNKLVSNANLELENIRSDLKSKQLELEQATYSVNNLKKESEKLHVNEEKFMELDKQIKNLEKEILDRNEEKNELAKALSRSYEELQKARTASAQEQERMMRERLELENALHDIQTQLEQAKQISDCAESQDKLMMSLNMETLQHLEMKQMQNRTSHQVTELQNLAEIQFSRANRLGDELNKIRKDNKDMRRKLLMKNHLNENEKDNEDCLNSNIGHQESQDKLSESDPKDPDIIDQHLANLQFNSLPPQQMLSDNKENVNMEGGGGSVKENIKGKMTEEQDLLRHQLQEQMRRHAEAMESARMQSEGTIESLRQKMNALQDVLVSTGDNTNPRLSLIRKRSRSTSPGKSVLDTTIRGRERSKSPTFRRSYLAQRPRSRSRSYERSHSPLFPERDIA</sequence>
<feature type="coiled-coil region" evidence="6">
    <location>
        <begin position="427"/>
        <end position="545"/>
    </location>
</feature>
<feature type="compositionally biased region" description="Basic and acidic residues" evidence="7">
    <location>
        <begin position="2446"/>
        <end position="2461"/>
    </location>
</feature>
<evidence type="ECO:0000256" key="6">
    <source>
        <dbReference type="SAM" id="Coils"/>
    </source>
</evidence>
<dbReference type="InterPro" id="IPR032675">
    <property type="entry name" value="LRR_dom_sf"/>
</dbReference>
<accession>A0A8B8DG29</accession>
<dbReference type="GeneID" id="111125942"/>
<feature type="coiled-coil region" evidence="6">
    <location>
        <begin position="1552"/>
        <end position="1640"/>
    </location>
</feature>
<dbReference type="SMART" id="SM00369">
    <property type="entry name" value="LRR_TYP"/>
    <property type="match status" value="4"/>
</dbReference>
<reference evidence="9 10" key="1">
    <citation type="submission" date="2025-04" db="UniProtKB">
        <authorList>
            <consortium name="RefSeq"/>
        </authorList>
    </citation>
    <scope>IDENTIFICATION</scope>
    <source>
        <tissue evidence="9 10">Whole sample</tissue>
    </source>
</reference>
<dbReference type="Pfam" id="PF14580">
    <property type="entry name" value="LRR_9"/>
    <property type="match status" value="1"/>
</dbReference>
<feature type="compositionally biased region" description="Polar residues" evidence="7">
    <location>
        <begin position="1405"/>
        <end position="1419"/>
    </location>
</feature>
<feature type="compositionally biased region" description="Polar residues" evidence="7">
    <location>
        <begin position="1329"/>
        <end position="1340"/>
    </location>
</feature>
<dbReference type="GO" id="GO:0005794">
    <property type="term" value="C:Golgi apparatus"/>
    <property type="evidence" value="ECO:0007669"/>
    <property type="project" value="UniProtKB-SubCell"/>
</dbReference>
<gene>
    <name evidence="9 10" type="primary">LOC111125942</name>
</gene>
<proteinExistence type="predicted"/>
<evidence type="ECO:0000313" key="10">
    <source>
        <dbReference type="RefSeq" id="XP_022325912.1"/>
    </source>
</evidence>
<feature type="compositionally biased region" description="Polar residues" evidence="7">
    <location>
        <begin position="786"/>
        <end position="795"/>
    </location>
</feature>
<feature type="region of interest" description="Disordered" evidence="7">
    <location>
        <begin position="1"/>
        <end position="76"/>
    </location>
</feature>
<dbReference type="OrthoDB" id="433501at2759"/>
<feature type="compositionally biased region" description="Pro residues" evidence="7">
    <location>
        <begin position="1462"/>
        <end position="1472"/>
    </location>
</feature>
<evidence type="ECO:0000313" key="9">
    <source>
        <dbReference type="RefSeq" id="XP_022325911.1"/>
    </source>
</evidence>
<feature type="compositionally biased region" description="Basic and acidic residues" evidence="7">
    <location>
        <begin position="281"/>
        <end position="295"/>
    </location>
</feature>
<feature type="region of interest" description="Disordered" evidence="7">
    <location>
        <begin position="1435"/>
        <end position="1487"/>
    </location>
</feature>
<feature type="region of interest" description="Disordered" evidence="7">
    <location>
        <begin position="710"/>
        <end position="733"/>
    </location>
</feature>
<feature type="compositionally biased region" description="Gly residues" evidence="7">
    <location>
        <begin position="1224"/>
        <end position="1236"/>
    </location>
</feature>
<dbReference type="Gene3D" id="3.80.10.10">
    <property type="entry name" value="Ribonuclease Inhibitor"/>
    <property type="match status" value="1"/>
</dbReference>